<proteinExistence type="inferred from homology"/>
<dbReference type="GO" id="GO:0015740">
    <property type="term" value="P:C4-dicarboxylate transport"/>
    <property type="evidence" value="ECO:0007669"/>
    <property type="project" value="TreeGrafter"/>
</dbReference>
<dbReference type="PANTHER" id="PTHR35011:SF10">
    <property type="entry name" value="TRAP TRANSPORTER SMALL PERMEASE PROTEIN"/>
    <property type="match status" value="1"/>
</dbReference>
<evidence type="ECO:0000256" key="8">
    <source>
        <dbReference type="ARBA" id="ARBA00038436"/>
    </source>
</evidence>
<evidence type="ECO:0000313" key="14">
    <source>
        <dbReference type="Proteomes" id="UP000240624"/>
    </source>
</evidence>
<dbReference type="OrthoDB" id="7159137at2"/>
<keyword evidence="2 9" id="KW-0813">Transport</keyword>
<comment type="subunit">
    <text evidence="9">The complex comprises the extracytoplasmic solute receptor protein and the two transmembrane proteins.</text>
</comment>
<evidence type="ECO:0000313" key="11">
    <source>
        <dbReference type="EMBL" id="PSK85860.1"/>
    </source>
</evidence>
<evidence type="ECO:0000256" key="9">
    <source>
        <dbReference type="RuleBase" id="RU369079"/>
    </source>
</evidence>
<feature type="transmembrane region" description="Helical" evidence="9">
    <location>
        <begin position="97"/>
        <end position="118"/>
    </location>
</feature>
<evidence type="ECO:0000256" key="1">
    <source>
        <dbReference type="ARBA" id="ARBA00004429"/>
    </source>
</evidence>
<evidence type="ECO:0000256" key="3">
    <source>
        <dbReference type="ARBA" id="ARBA00022475"/>
    </source>
</evidence>
<dbReference type="EMBL" id="PYGB01000007">
    <property type="protein sequence ID" value="PSK85860.1"/>
    <property type="molecule type" value="Genomic_DNA"/>
</dbReference>
<evidence type="ECO:0000313" key="12">
    <source>
        <dbReference type="EMBL" id="SLN56055.1"/>
    </source>
</evidence>
<evidence type="ECO:0000256" key="2">
    <source>
        <dbReference type="ARBA" id="ARBA00022448"/>
    </source>
</evidence>
<keyword evidence="6 9" id="KW-1133">Transmembrane helix</keyword>
<evidence type="ECO:0000256" key="4">
    <source>
        <dbReference type="ARBA" id="ARBA00022519"/>
    </source>
</evidence>
<sequence length="182" mass="19937">MTEMTRRDAPAAIRAIGHVSTLCGVVAAALIFVSVLITCQMIFLRAVLGQSTVWQTEAVIYMMIGATLLGLPYVQKLRGHVGVDLVPGLLPAGARKALALAVLSATIVMIGLMLFYGWEMFHLAWERNWRSETVWGVKLWIPYLAVPLGFALFALQLVADLWAVATGHDDADPNVAPEDRRH</sequence>
<dbReference type="Pfam" id="PF04290">
    <property type="entry name" value="DctQ"/>
    <property type="match status" value="1"/>
</dbReference>
<keyword evidence="7 9" id="KW-0472">Membrane</keyword>
<evidence type="ECO:0000313" key="13">
    <source>
        <dbReference type="Proteomes" id="UP000193495"/>
    </source>
</evidence>
<evidence type="ECO:0000256" key="5">
    <source>
        <dbReference type="ARBA" id="ARBA00022692"/>
    </source>
</evidence>
<evidence type="ECO:0000256" key="6">
    <source>
        <dbReference type="ARBA" id="ARBA00022989"/>
    </source>
</evidence>
<comment type="subcellular location">
    <subcellularLocation>
        <location evidence="1 9">Cell inner membrane</location>
        <topology evidence="1 9">Multi-pass membrane protein</topology>
    </subcellularLocation>
</comment>
<keyword evidence="4 9" id="KW-0997">Cell inner membrane</keyword>
<comment type="function">
    <text evidence="9">Part of the tripartite ATP-independent periplasmic (TRAP) transport system.</text>
</comment>
<keyword evidence="3" id="KW-1003">Cell membrane</keyword>
<gene>
    <name evidence="11" type="ORF">CLV79_10790</name>
    <name evidence="12" type="ORF">LOS8367_02650</name>
</gene>
<feature type="transmembrane region" description="Helical" evidence="9">
    <location>
        <begin position="139"/>
        <end position="159"/>
    </location>
</feature>
<accession>A0A1X6ZME4</accession>
<dbReference type="InterPro" id="IPR007387">
    <property type="entry name" value="TRAP_DctQ"/>
</dbReference>
<feature type="domain" description="Tripartite ATP-independent periplasmic transporters DctQ component" evidence="10">
    <location>
        <begin position="35"/>
        <end position="165"/>
    </location>
</feature>
<dbReference type="InterPro" id="IPR055348">
    <property type="entry name" value="DctQ"/>
</dbReference>
<dbReference type="GO" id="GO:0022857">
    <property type="term" value="F:transmembrane transporter activity"/>
    <property type="evidence" value="ECO:0007669"/>
    <property type="project" value="UniProtKB-UniRule"/>
</dbReference>
<dbReference type="Proteomes" id="UP000193495">
    <property type="component" value="Unassembled WGS sequence"/>
</dbReference>
<dbReference type="EMBL" id="FWFY01000008">
    <property type="protein sequence ID" value="SLN56055.1"/>
    <property type="molecule type" value="Genomic_DNA"/>
</dbReference>
<reference evidence="11 14" key="2">
    <citation type="submission" date="2018-03" db="EMBL/GenBank/DDBJ databases">
        <title>Genomic Encyclopedia of Archaeal and Bacterial Type Strains, Phase II (KMG-II): from individual species to whole genera.</title>
        <authorList>
            <person name="Goeker M."/>
        </authorList>
    </citation>
    <scope>NUCLEOTIDE SEQUENCE [LARGE SCALE GENOMIC DNA]</scope>
    <source>
        <strain evidence="11 14">DSM 29956</strain>
    </source>
</reference>
<feature type="transmembrane region" description="Helical" evidence="9">
    <location>
        <begin position="12"/>
        <end position="37"/>
    </location>
</feature>
<dbReference type="PANTHER" id="PTHR35011">
    <property type="entry name" value="2,3-DIKETO-L-GULONATE TRAP TRANSPORTER SMALL PERMEASE PROTEIN YIAM"/>
    <property type="match status" value="1"/>
</dbReference>
<feature type="transmembrane region" description="Helical" evidence="9">
    <location>
        <begin position="58"/>
        <end position="77"/>
    </location>
</feature>
<organism evidence="12 13">
    <name type="scientific">Limimaricola soesokkakensis</name>
    <dbReference type="NCBI Taxonomy" id="1343159"/>
    <lineage>
        <taxon>Bacteria</taxon>
        <taxon>Pseudomonadati</taxon>
        <taxon>Pseudomonadota</taxon>
        <taxon>Alphaproteobacteria</taxon>
        <taxon>Rhodobacterales</taxon>
        <taxon>Paracoccaceae</taxon>
        <taxon>Limimaricola</taxon>
    </lineage>
</organism>
<keyword evidence="5 9" id="KW-0812">Transmembrane</keyword>
<evidence type="ECO:0000256" key="7">
    <source>
        <dbReference type="ARBA" id="ARBA00023136"/>
    </source>
</evidence>
<dbReference type="AlphaFoldDB" id="A0A1X6ZME4"/>
<dbReference type="RefSeq" id="WP_085896972.1">
    <property type="nucleotide sequence ID" value="NZ_FWFY01000008.1"/>
</dbReference>
<comment type="similarity">
    <text evidence="8 9">Belongs to the TRAP transporter small permease family.</text>
</comment>
<name>A0A1X6ZME4_9RHOB</name>
<evidence type="ECO:0000259" key="10">
    <source>
        <dbReference type="Pfam" id="PF04290"/>
    </source>
</evidence>
<dbReference type="Proteomes" id="UP000240624">
    <property type="component" value="Unassembled WGS sequence"/>
</dbReference>
<keyword evidence="14" id="KW-1185">Reference proteome</keyword>
<protein>
    <recommendedName>
        <fullName evidence="9">TRAP transporter small permease protein</fullName>
    </recommendedName>
</protein>
<dbReference type="GO" id="GO:0005886">
    <property type="term" value="C:plasma membrane"/>
    <property type="evidence" value="ECO:0007669"/>
    <property type="project" value="UniProtKB-SubCell"/>
</dbReference>
<reference evidence="12 13" key="1">
    <citation type="submission" date="2017-03" db="EMBL/GenBank/DDBJ databases">
        <authorList>
            <person name="Afonso C.L."/>
            <person name="Miller P.J."/>
            <person name="Scott M.A."/>
            <person name="Spackman E."/>
            <person name="Goraichik I."/>
            <person name="Dimitrov K.M."/>
            <person name="Suarez D.L."/>
            <person name="Swayne D.E."/>
        </authorList>
    </citation>
    <scope>NUCLEOTIDE SEQUENCE [LARGE SCALE GENOMIC DNA]</scope>
    <source>
        <strain evidence="12 13">CECT 8367</strain>
    </source>
</reference>